<evidence type="ECO:0000256" key="7">
    <source>
        <dbReference type="PROSITE-ProRule" id="PRU00103"/>
    </source>
</evidence>
<evidence type="ECO:0000313" key="9">
    <source>
        <dbReference type="EMBL" id="JAP81028.1"/>
    </source>
</evidence>
<protein>
    <recommendedName>
        <fullName evidence="3">Armadillo repeat-containing protein 8</fullName>
    </recommendedName>
</protein>
<dbReference type="InterPro" id="IPR021133">
    <property type="entry name" value="HEAT_type_2"/>
</dbReference>
<feature type="repeat" description="ARM" evidence="8">
    <location>
        <begin position="54"/>
        <end position="97"/>
    </location>
</feature>
<dbReference type="Pfam" id="PF00514">
    <property type="entry name" value="Arm"/>
    <property type="match status" value="1"/>
</dbReference>
<dbReference type="Pfam" id="PF02985">
    <property type="entry name" value="HEAT"/>
    <property type="match status" value="1"/>
</dbReference>
<evidence type="ECO:0000256" key="2">
    <source>
        <dbReference type="ARBA" id="ARBA00004496"/>
    </source>
</evidence>
<dbReference type="EMBL" id="GEDV01007529">
    <property type="protein sequence ID" value="JAP81028.1"/>
    <property type="molecule type" value="Transcribed_RNA"/>
</dbReference>
<keyword evidence="6" id="KW-0539">Nucleus</keyword>
<dbReference type="PROSITE" id="PS50176">
    <property type="entry name" value="ARM_REPEAT"/>
    <property type="match status" value="1"/>
</dbReference>
<dbReference type="Gene3D" id="1.25.10.10">
    <property type="entry name" value="Leucine-rich Repeat Variant"/>
    <property type="match status" value="2"/>
</dbReference>
<dbReference type="FunFam" id="1.25.10.10:FF:000070">
    <property type="entry name" value="armadillo repeat-containing protein 8 isoform X1"/>
    <property type="match status" value="1"/>
</dbReference>
<feature type="repeat" description="HEAT" evidence="7">
    <location>
        <begin position="397"/>
        <end position="433"/>
    </location>
</feature>
<dbReference type="FunFam" id="1.25.10.10:FF:000061">
    <property type="entry name" value="armadillo repeat-containing protein 8 isoform X1"/>
    <property type="match status" value="1"/>
</dbReference>
<name>A0A131YR10_RHIAP</name>
<accession>A0A131YR10</accession>
<organism evidence="9">
    <name type="scientific">Rhipicephalus appendiculatus</name>
    <name type="common">Brown ear tick</name>
    <dbReference type="NCBI Taxonomy" id="34631"/>
    <lineage>
        <taxon>Eukaryota</taxon>
        <taxon>Metazoa</taxon>
        <taxon>Ecdysozoa</taxon>
        <taxon>Arthropoda</taxon>
        <taxon>Chelicerata</taxon>
        <taxon>Arachnida</taxon>
        <taxon>Acari</taxon>
        <taxon>Parasitiformes</taxon>
        <taxon>Ixodida</taxon>
        <taxon>Ixodoidea</taxon>
        <taxon>Ixodidae</taxon>
        <taxon>Rhipicephalinae</taxon>
        <taxon>Rhipicephalus</taxon>
        <taxon>Rhipicephalus</taxon>
    </lineage>
</organism>
<dbReference type="InterPro" id="IPR038739">
    <property type="entry name" value="ARMC8/Vid28"/>
</dbReference>
<dbReference type="GO" id="GO:0034657">
    <property type="term" value="C:GID complex"/>
    <property type="evidence" value="ECO:0007669"/>
    <property type="project" value="TreeGrafter"/>
</dbReference>
<evidence type="ECO:0000256" key="4">
    <source>
        <dbReference type="ARBA" id="ARBA00022490"/>
    </source>
</evidence>
<dbReference type="SMART" id="SM00185">
    <property type="entry name" value="ARM"/>
    <property type="match status" value="9"/>
</dbReference>
<evidence type="ECO:0000256" key="3">
    <source>
        <dbReference type="ARBA" id="ARBA00013746"/>
    </source>
</evidence>
<dbReference type="GO" id="GO:0005634">
    <property type="term" value="C:nucleus"/>
    <property type="evidence" value="ECO:0007669"/>
    <property type="project" value="UniProtKB-SubCell"/>
</dbReference>
<dbReference type="InterPro" id="IPR011989">
    <property type="entry name" value="ARM-like"/>
</dbReference>
<dbReference type="GO" id="GO:0043161">
    <property type="term" value="P:proteasome-mediated ubiquitin-dependent protein catabolic process"/>
    <property type="evidence" value="ECO:0007669"/>
    <property type="project" value="TreeGrafter"/>
</dbReference>
<dbReference type="InterPro" id="IPR000357">
    <property type="entry name" value="HEAT"/>
</dbReference>
<evidence type="ECO:0000256" key="1">
    <source>
        <dbReference type="ARBA" id="ARBA00004123"/>
    </source>
</evidence>
<dbReference type="PROSITE" id="PS50077">
    <property type="entry name" value="HEAT_REPEAT"/>
    <property type="match status" value="1"/>
</dbReference>
<keyword evidence="5" id="KW-0677">Repeat</keyword>
<comment type="subcellular location">
    <subcellularLocation>
        <location evidence="2">Cytoplasm</location>
    </subcellularLocation>
    <subcellularLocation>
        <location evidence="1">Nucleus</location>
    </subcellularLocation>
</comment>
<dbReference type="PANTHER" id="PTHR15651">
    <property type="entry name" value="ARMADILLO REPEAT-CONTAINING PROTEIN 8"/>
    <property type="match status" value="1"/>
</dbReference>
<dbReference type="InterPro" id="IPR016024">
    <property type="entry name" value="ARM-type_fold"/>
</dbReference>
<sequence length="690" mass="76872">MVTIHQSYMVVECNRSYIDLLFFHDPEKCLEGIIQLKNSVIGSNNQKATVIRMGLVPRLLQILREESHPQLLCETAVILNSLAKGTEENVKALLDAGVLPVLLQGFQKHTQLLPCGLVHQDQRYVEACLCCLRTLFRSELTPVESMYEDPWAVRHLILMATQTHASNQECIATILTAVCKTPDHQNYLCAHGAVPALTALLCSPVYKVQLPSLRCLTHMCYQNLKVSQALVVSSYGGRTVPDILVTLMARDKPTEMQLAAAKCMTFLSRTGAVHSEDPRIVFKALPTLVRMCKKERTPEERAHGAETLAYLAEVDTELQRIASISDHLIPTLAELLKYQPPSAVVLYKGPVPAVTMKKLEQEVKVMQELRQAAFKAFAALGANDEDIRKKIIETDSLMEHVVSSLSDTNPRVRLAAVRCLHSLSRSVQQLRTTFQDHAVWRPLMRLLHNAPDDILLVASSTLCNLLLEFSPSKEHCAHLQPILECGAVELLCGLTRRDEPALRLNGVWALMNMAFQADQKIKSQILSTLGTDQVFRLLSDPDVSVLMKTLGLLRNLLSIKQHIDHIMDSHGTQIMQAVILILEGDHSADVKEQALCILANIADGDTAKAFIMANEDVLKKLTTYIAHSNVKLQIAATFCISNLVWSEEEGARERQSKLRELGVQKLLQSLLITSDTTLFDKVKTALQQFS</sequence>
<proteinExistence type="predicted"/>
<evidence type="ECO:0000256" key="5">
    <source>
        <dbReference type="ARBA" id="ARBA00022737"/>
    </source>
</evidence>
<evidence type="ECO:0000256" key="6">
    <source>
        <dbReference type="ARBA" id="ARBA00023242"/>
    </source>
</evidence>
<dbReference type="GO" id="GO:0005737">
    <property type="term" value="C:cytoplasm"/>
    <property type="evidence" value="ECO:0007669"/>
    <property type="project" value="UniProtKB-SubCell"/>
</dbReference>
<dbReference type="PANTHER" id="PTHR15651:SF7">
    <property type="entry name" value="ARMADILLO REPEAT-CONTAINING PROTEIN 8"/>
    <property type="match status" value="1"/>
</dbReference>
<dbReference type="AlphaFoldDB" id="A0A131YR10"/>
<reference evidence="9" key="1">
    <citation type="journal article" date="2016" name="Ticks Tick Borne Dis.">
        <title>De novo assembly and annotation of the salivary gland transcriptome of Rhipicephalus appendiculatus male and female ticks during blood feeding.</title>
        <authorList>
            <person name="de Castro M.H."/>
            <person name="de Klerk D."/>
            <person name="Pienaar R."/>
            <person name="Latif A.A."/>
            <person name="Rees D.J."/>
            <person name="Mans B.J."/>
        </authorList>
    </citation>
    <scope>NUCLEOTIDE SEQUENCE</scope>
    <source>
        <tissue evidence="9">Salivary glands</tissue>
    </source>
</reference>
<dbReference type="InterPro" id="IPR000225">
    <property type="entry name" value="Armadillo"/>
</dbReference>
<dbReference type="SUPFAM" id="SSF48371">
    <property type="entry name" value="ARM repeat"/>
    <property type="match status" value="1"/>
</dbReference>
<keyword evidence="4" id="KW-0963">Cytoplasm</keyword>
<evidence type="ECO:0000256" key="8">
    <source>
        <dbReference type="PROSITE-ProRule" id="PRU00259"/>
    </source>
</evidence>